<gene>
    <name evidence="3" type="ORF">SAMN05428998_101249</name>
</gene>
<reference evidence="3 4" key="1">
    <citation type="submission" date="2017-04" db="EMBL/GenBank/DDBJ databases">
        <authorList>
            <person name="Afonso C.L."/>
            <person name="Miller P.J."/>
            <person name="Scott M.A."/>
            <person name="Spackman E."/>
            <person name="Goraichik I."/>
            <person name="Dimitrov K.M."/>
            <person name="Suarez D.L."/>
            <person name="Swayne D.E."/>
        </authorList>
    </citation>
    <scope>NUCLEOTIDE SEQUENCE [LARGE SCALE GENOMIC DNA]</scope>
    <source>
        <strain evidence="3 4">USBA 355</strain>
    </source>
</reference>
<dbReference type="STRING" id="560819.SAMN05428998_101249"/>
<dbReference type="InterPro" id="IPR025424">
    <property type="entry name" value="YrhK_domain"/>
</dbReference>
<evidence type="ECO:0000313" key="4">
    <source>
        <dbReference type="Proteomes" id="UP000192917"/>
    </source>
</evidence>
<feature type="transmembrane region" description="Helical" evidence="1">
    <location>
        <begin position="60"/>
        <end position="82"/>
    </location>
</feature>
<keyword evidence="1" id="KW-0472">Membrane</keyword>
<evidence type="ECO:0000256" key="1">
    <source>
        <dbReference type="SAM" id="Phobius"/>
    </source>
</evidence>
<sequence>MESVYPVWFLRFVAHLEEQSRVVRETVHDFEWVHTLVGVFGNLTFFVGSIFFFWDSWQNAGVWLFVIGSLAMLIGAVGAALSRWERRLLRRRLERERVAGQGGSRSRLSSW</sequence>
<keyword evidence="1" id="KW-1133">Transmembrane helix</keyword>
<dbReference type="EMBL" id="FWZX01000001">
    <property type="protein sequence ID" value="SME89741.1"/>
    <property type="molecule type" value="Genomic_DNA"/>
</dbReference>
<proteinExistence type="predicted"/>
<dbReference type="AlphaFoldDB" id="A0A1Y6B3L5"/>
<protein>
    <submittedName>
        <fullName evidence="3">YrhK-like protein</fullName>
    </submittedName>
</protein>
<feature type="transmembrane region" description="Helical" evidence="1">
    <location>
        <begin position="32"/>
        <end position="54"/>
    </location>
</feature>
<keyword evidence="4" id="KW-1185">Reference proteome</keyword>
<dbReference type="Pfam" id="PF14145">
    <property type="entry name" value="YrhK"/>
    <property type="match status" value="1"/>
</dbReference>
<evidence type="ECO:0000313" key="3">
    <source>
        <dbReference type="EMBL" id="SME89741.1"/>
    </source>
</evidence>
<feature type="domain" description="YrhK" evidence="2">
    <location>
        <begin position="28"/>
        <end position="80"/>
    </location>
</feature>
<evidence type="ECO:0000259" key="2">
    <source>
        <dbReference type="Pfam" id="PF14145"/>
    </source>
</evidence>
<organism evidence="3 4">
    <name type="scientific">Tistlia consotensis USBA 355</name>
    <dbReference type="NCBI Taxonomy" id="560819"/>
    <lineage>
        <taxon>Bacteria</taxon>
        <taxon>Pseudomonadati</taxon>
        <taxon>Pseudomonadota</taxon>
        <taxon>Alphaproteobacteria</taxon>
        <taxon>Rhodospirillales</taxon>
        <taxon>Rhodovibrionaceae</taxon>
        <taxon>Tistlia</taxon>
    </lineage>
</organism>
<accession>A0A1Y6B3L5</accession>
<name>A0A1Y6B3L5_9PROT</name>
<keyword evidence="1" id="KW-0812">Transmembrane</keyword>
<dbReference type="RefSeq" id="WP_085120605.1">
    <property type="nucleotide sequence ID" value="NZ_FWZX01000001.1"/>
</dbReference>
<dbReference type="Proteomes" id="UP000192917">
    <property type="component" value="Unassembled WGS sequence"/>
</dbReference>